<feature type="transmembrane region" description="Helical" evidence="1">
    <location>
        <begin position="7"/>
        <end position="29"/>
    </location>
</feature>
<keyword evidence="1" id="KW-1133">Transmembrane helix</keyword>
<dbReference type="Proteomes" id="UP001205609">
    <property type="component" value="Unassembled WGS sequence"/>
</dbReference>
<keyword evidence="3" id="KW-1185">Reference proteome</keyword>
<evidence type="ECO:0000313" key="3">
    <source>
        <dbReference type="Proteomes" id="UP001205609"/>
    </source>
</evidence>
<gene>
    <name evidence="2" type="ORF">NXS11_04015</name>
</gene>
<feature type="transmembrane region" description="Helical" evidence="1">
    <location>
        <begin position="66"/>
        <end position="87"/>
    </location>
</feature>
<sequence length="90" mass="9986">MVNVLQRYFITLVLLFMMLVLAFGFLAQYQNGGQLLLAMTLSVTAFSVALETWLAQSHLSSSKVRFIQTLAFPSAIIIIGMVCFILLPTV</sequence>
<keyword evidence="1" id="KW-0472">Membrane</keyword>
<evidence type="ECO:0000256" key="1">
    <source>
        <dbReference type="SAM" id="Phobius"/>
    </source>
</evidence>
<name>A0ABT2F2J7_9STAP</name>
<organism evidence="2 3">
    <name type="scientific">Staphylococcus americanisciuri</name>
    <dbReference type="NCBI Taxonomy" id="2973940"/>
    <lineage>
        <taxon>Bacteria</taxon>
        <taxon>Bacillati</taxon>
        <taxon>Bacillota</taxon>
        <taxon>Bacilli</taxon>
        <taxon>Bacillales</taxon>
        <taxon>Staphylococcaceae</taxon>
        <taxon>Staphylococcus</taxon>
    </lineage>
</organism>
<proteinExistence type="predicted"/>
<reference evidence="2 3" key="1">
    <citation type="journal article" date="2023" name="Int. J. Syst. Evol. Microbiol.">
        <title>Streptococcus sciuri sp. nov., Staphylococcus marylandisciuri sp. nov. and Staphylococcus americanisciuri sp. nov., isolated from faeces of eastern grey squirrel (Sciurus carolinensis).</title>
        <authorList>
            <person name="Volokhov D.V."/>
            <person name="Zagorodnyaya T.A."/>
            <person name="Furtak V.A."/>
            <person name="Nattanmai G."/>
            <person name="Randall L."/>
            <person name="Jose S."/>
            <person name="Gao Y."/>
            <person name="Eisenberg T."/>
            <person name="Delmonte P."/>
            <person name="Blom J."/>
            <person name="Mitchell K.K."/>
        </authorList>
    </citation>
    <scope>NUCLEOTIDE SEQUENCE [LARGE SCALE GENOMIC DNA]</scope>
    <source>
        <strain evidence="2 3">GRT3</strain>
    </source>
</reference>
<comment type="caution">
    <text evidence="2">The sequence shown here is derived from an EMBL/GenBank/DDBJ whole genome shotgun (WGS) entry which is preliminary data.</text>
</comment>
<feature type="transmembrane region" description="Helical" evidence="1">
    <location>
        <begin position="35"/>
        <end position="54"/>
    </location>
</feature>
<keyword evidence="1" id="KW-0812">Transmembrane</keyword>
<dbReference type="EMBL" id="JANUXY010000003">
    <property type="protein sequence ID" value="MCS4486057.1"/>
    <property type="molecule type" value="Genomic_DNA"/>
</dbReference>
<evidence type="ECO:0000313" key="2">
    <source>
        <dbReference type="EMBL" id="MCS4486057.1"/>
    </source>
</evidence>
<protein>
    <submittedName>
        <fullName evidence="2">Uncharacterized protein</fullName>
    </submittedName>
</protein>
<accession>A0ABT2F2J7</accession>
<dbReference type="RefSeq" id="WP_259199154.1">
    <property type="nucleotide sequence ID" value="NZ_JANUXY010000003.1"/>
</dbReference>